<evidence type="ECO:0000256" key="4">
    <source>
        <dbReference type="ARBA" id="ARBA00003889"/>
    </source>
</evidence>
<feature type="binding site" evidence="19">
    <location>
        <begin position="57"/>
        <end position="60"/>
    </location>
    <ligand>
        <name>GTP</name>
        <dbReference type="ChEBI" id="CHEBI:37565"/>
    </ligand>
</feature>
<keyword evidence="11 20" id="KW-0808">Transferase</keyword>
<keyword evidence="14" id="KW-0067">ATP-binding</keyword>
<name>A0A372LT91_9BACI</name>
<dbReference type="GO" id="GO:0043752">
    <property type="term" value="F:adenosylcobinamide kinase activity"/>
    <property type="evidence" value="ECO:0007669"/>
    <property type="project" value="UniProtKB-EC"/>
</dbReference>
<evidence type="ECO:0000313" key="21">
    <source>
        <dbReference type="Proteomes" id="UP000264541"/>
    </source>
</evidence>
<evidence type="ECO:0000256" key="15">
    <source>
        <dbReference type="ARBA" id="ARBA00023134"/>
    </source>
</evidence>
<evidence type="ECO:0000256" key="18">
    <source>
        <dbReference type="PIRSR" id="PIRSR006135-1"/>
    </source>
</evidence>
<keyword evidence="15 19" id="KW-0342">GTP-binding</keyword>
<keyword evidence="10" id="KW-0169">Cobalamin biosynthesis</keyword>
<dbReference type="SUPFAM" id="SSF52540">
    <property type="entry name" value="P-loop containing nucleoside triphosphate hydrolases"/>
    <property type="match status" value="1"/>
</dbReference>
<evidence type="ECO:0000256" key="17">
    <source>
        <dbReference type="ARBA" id="ARBA00030571"/>
    </source>
</evidence>
<comment type="pathway">
    <text evidence="6">Cofactor biosynthesis; adenosylcobalamin biosynthesis; adenosylcobalamin from cob(II)yrinate a,c-diamide: step 5/7.</text>
</comment>
<dbReference type="AlphaFoldDB" id="A0A372LT91"/>
<keyword evidence="12 19" id="KW-0547">Nucleotide-binding</keyword>
<dbReference type="PANTHER" id="PTHR34848:SF1">
    <property type="entry name" value="BIFUNCTIONAL ADENOSYLCOBALAMIN BIOSYNTHESIS PROTEIN COBU"/>
    <property type="match status" value="1"/>
</dbReference>
<gene>
    <name evidence="20" type="ORF">D0469_01490</name>
</gene>
<dbReference type="InterPro" id="IPR003203">
    <property type="entry name" value="CobU/CobP"/>
</dbReference>
<evidence type="ECO:0000256" key="19">
    <source>
        <dbReference type="PIRSR" id="PIRSR006135-2"/>
    </source>
</evidence>
<reference evidence="20 21" key="1">
    <citation type="submission" date="2018-08" db="EMBL/GenBank/DDBJ databases">
        <title>Bacillus chawlae sp. nov., Bacillus glennii sp. nov., and Bacillus saganii sp. nov. Isolated from the Vehicle Assembly Building at Kennedy Space Center where the Viking Spacecraft were Assembled.</title>
        <authorList>
            <person name="Seuylemezian A."/>
            <person name="Vaishampayan P."/>
        </authorList>
    </citation>
    <scope>NUCLEOTIDE SEQUENCE [LARGE SCALE GENOMIC DNA]</scope>
    <source>
        <strain evidence="20 21">V47-23a</strain>
    </source>
</reference>
<evidence type="ECO:0000256" key="8">
    <source>
        <dbReference type="ARBA" id="ARBA00012016"/>
    </source>
</evidence>
<dbReference type="GO" id="GO:0005525">
    <property type="term" value="F:GTP binding"/>
    <property type="evidence" value="ECO:0007669"/>
    <property type="project" value="UniProtKB-KW"/>
</dbReference>
<organism evidence="20 21">
    <name type="scientific">Peribacillus saganii</name>
    <dbReference type="NCBI Taxonomy" id="2303992"/>
    <lineage>
        <taxon>Bacteria</taxon>
        <taxon>Bacillati</taxon>
        <taxon>Bacillota</taxon>
        <taxon>Bacilli</taxon>
        <taxon>Bacillales</taxon>
        <taxon>Bacillaceae</taxon>
        <taxon>Peribacillus</taxon>
    </lineage>
</organism>
<evidence type="ECO:0000256" key="10">
    <source>
        <dbReference type="ARBA" id="ARBA00022573"/>
    </source>
</evidence>
<feature type="binding site" evidence="19">
    <location>
        <begin position="11"/>
        <end position="18"/>
    </location>
    <ligand>
        <name>GTP</name>
        <dbReference type="ChEBI" id="CHEBI:37565"/>
    </ligand>
</feature>
<dbReference type="RefSeq" id="WP_117324892.1">
    <property type="nucleotide sequence ID" value="NZ_QVTE01000004.1"/>
</dbReference>
<accession>A0A372LT91</accession>
<dbReference type="EMBL" id="QVTE01000004">
    <property type="protein sequence ID" value="RFU71408.1"/>
    <property type="molecule type" value="Genomic_DNA"/>
</dbReference>
<dbReference type="EC" id="2.7.7.62" evidence="9"/>
<proteinExistence type="inferred from homology"/>
<dbReference type="OrthoDB" id="9799422at2"/>
<dbReference type="PIRSF" id="PIRSF006135">
    <property type="entry name" value="CobU"/>
    <property type="match status" value="1"/>
</dbReference>
<dbReference type="CDD" id="cd00544">
    <property type="entry name" value="CobU"/>
    <property type="match status" value="1"/>
</dbReference>
<dbReference type="InterPro" id="IPR027417">
    <property type="entry name" value="P-loop_NTPase"/>
</dbReference>
<dbReference type="GO" id="GO:0008820">
    <property type="term" value="F:cobinamide phosphate guanylyltransferase activity"/>
    <property type="evidence" value="ECO:0007669"/>
    <property type="project" value="UniProtKB-EC"/>
</dbReference>
<dbReference type="Pfam" id="PF02283">
    <property type="entry name" value="CobU"/>
    <property type="match status" value="1"/>
</dbReference>
<evidence type="ECO:0000256" key="16">
    <source>
        <dbReference type="ARBA" id="ARBA00029570"/>
    </source>
</evidence>
<dbReference type="PANTHER" id="PTHR34848">
    <property type="match status" value="1"/>
</dbReference>
<feature type="binding site" evidence="19">
    <location>
        <position position="71"/>
    </location>
    <ligand>
        <name>GTP</name>
        <dbReference type="ChEBI" id="CHEBI:37565"/>
    </ligand>
</feature>
<comment type="pathway">
    <text evidence="5">Cofactor biosynthesis; adenosylcobalamin biosynthesis; adenosylcobalamin from cob(II)yrinate a,c-diamide: step 6/7.</text>
</comment>
<feature type="active site" description="GMP-histidine intermediate" evidence="18">
    <location>
        <position position="56"/>
    </location>
</feature>
<feature type="binding site" evidence="19">
    <location>
        <position position="92"/>
    </location>
    <ligand>
        <name>GTP</name>
        <dbReference type="ChEBI" id="CHEBI:37565"/>
    </ligand>
</feature>
<evidence type="ECO:0000256" key="14">
    <source>
        <dbReference type="ARBA" id="ARBA00022840"/>
    </source>
</evidence>
<evidence type="ECO:0000256" key="12">
    <source>
        <dbReference type="ARBA" id="ARBA00022741"/>
    </source>
</evidence>
<dbReference type="GO" id="GO:0009236">
    <property type="term" value="P:cobalamin biosynthetic process"/>
    <property type="evidence" value="ECO:0007669"/>
    <property type="project" value="UniProtKB-UniPathway"/>
</dbReference>
<evidence type="ECO:0000256" key="5">
    <source>
        <dbReference type="ARBA" id="ARBA00004692"/>
    </source>
</evidence>
<dbReference type="UniPathway" id="UPA00148">
    <property type="reaction ID" value="UER00236"/>
</dbReference>
<evidence type="ECO:0000313" key="20">
    <source>
        <dbReference type="EMBL" id="RFU71408.1"/>
    </source>
</evidence>
<evidence type="ECO:0000256" key="13">
    <source>
        <dbReference type="ARBA" id="ARBA00022777"/>
    </source>
</evidence>
<keyword evidence="13 20" id="KW-0418">Kinase</keyword>
<comment type="catalytic activity">
    <reaction evidence="3">
        <text>adenosylcob(III)inamide + GTP = adenosylcob(III)inamide phosphate + GDP + H(+)</text>
        <dbReference type="Rhea" id="RHEA:15765"/>
        <dbReference type="ChEBI" id="CHEBI:2480"/>
        <dbReference type="ChEBI" id="CHEBI:15378"/>
        <dbReference type="ChEBI" id="CHEBI:37565"/>
        <dbReference type="ChEBI" id="CHEBI:58189"/>
        <dbReference type="ChEBI" id="CHEBI:58502"/>
        <dbReference type="EC" id="2.7.1.156"/>
    </reaction>
</comment>
<evidence type="ECO:0000256" key="11">
    <source>
        <dbReference type="ARBA" id="ARBA00022679"/>
    </source>
</evidence>
<evidence type="ECO:0000256" key="2">
    <source>
        <dbReference type="ARBA" id="ARBA00000711"/>
    </source>
</evidence>
<comment type="catalytic activity">
    <reaction evidence="1">
        <text>adenosylcob(III)inamide + ATP = adenosylcob(III)inamide phosphate + ADP + H(+)</text>
        <dbReference type="Rhea" id="RHEA:15769"/>
        <dbReference type="ChEBI" id="CHEBI:2480"/>
        <dbReference type="ChEBI" id="CHEBI:15378"/>
        <dbReference type="ChEBI" id="CHEBI:30616"/>
        <dbReference type="ChEBI" id="CHEBI:58502"/>
        <dbReference type="ChEBI" id="CHEBI:456216"/>
        <dbReference type="EC" id="2.7.1.156"/>
    </reaction>
</comment>
<evidence type="ECO:0000256" key="1">
    <source>
        <dbReference type="ARBA" id="ARBA00000312"/>
    </source>
</evidence>
<dbReference type="Proteomes" id="UP000264541">
    <property type="component" value="Unassembled WGS sequence"/>
</dbReference>
<dbReference type="Gene3D" id="3.40.50.300">
    <property type="entry name" value="P-loop containing nucleotide triphosphate hydrolases"/>
    <property type="match status" value="1"/>
</dbReference>
<dbReference type="GO" id="GO:0005524">
    <property type="term" value="F:ATP binding"/>
    <property type="evidence" value="ECO:0007669"/>
    <property type="project" value="UniProtKB-KW"/>
</dbReference>
<evidence type="ECO:0000256" key="9">
    <source>
        <dbReference type="ARBA" id="ARBA00012523"/>
    </source>
</evidence>
<keyword evidence="21" id="KW-1185">Reference proteome</keyword>
<feature type="binding site" evidence="19">
    <location>
        <begin position="40"/>
        <end position="42"/>
    </location>
    <ligand>
        <name>GTP</name>
        <dbReference type="ChEBI" id="CHEBI:37565"/>
    </ligand>
</feature>
<comment type="caution">
    <text evidence="20">The sequence shown here is derived from an EMBL/GenBank/DDBJ whole genome shotgun (WGS) entry which is preliminary data.</text>
</comment>
<dbReference type="EC" id="2.7.1.156" evidence="8"/>
<keyword evidence="20" id="KW-0548">Nucleotidyltransferase</keyword>
<evidence type="ECO:0000256" key="3">
    <source>
        <dbReference type="ARBA" id="ARBA00001522"/>
    </source>
</evidence>
<comment type="function">
    <text evidence="4">Catalyzes ATP-dependent phosphorylation of adenosylcobinamide and addition of GMP to adenosylcobinamide phosphate.</text>
</comment>
<evidence type="ECO:0000256" key="6">
    <source>
        <dbReference type="ARBA" id="ARBA00005159"/>
    </source>
</evidence>
<protein>
    <recommendedName>
        <fullName evidence="16">Adenosylcobinamide kinase</fullName>
        <ecNumber evidence="8">2.7.1.156</ecNumber>
        <ecNumber evidence="9">2.7.7.62</ecNumber>
    </recommendedName>
    <alternativeName>
        <fullName evidence="17">Adenosylcobinamide-phosphate guanylyltransferase</fullName>
    </alternativeName>
</protein>
<sequence>MEKGRMIFISGGVRSGKSSYAEKIAAKMAKQKGRSLHYIACGHASDEEMALRIRHHRAERENSVPAWNTWEHSTNIHRLASRFDQQGIVLLDCLTTLLNNELFASEEEKWNLAAFQEDVFNMITIGIEAILNSCKYLIIVSNEVLNAPLTDGVTFIYGKILGKLHQWAVDKADSAFLVEAGHAISKKGEIADEWNHCSWDGF</sequence>
<comment type="similarity">
    <text evidence="7">Belongs to the CobU/CobP family.</text>
</comment>
<comment type="catalytic activity">
    <reaction evidence="2">
        <text>adenosylcob(III)inamide phosphate + GTP + H(+) = adenosylcob(III)inamide-GDP + diphosphate</text>
        <dbReference type="Rhea" id="RHEA:22712"/>
        <dbReference type="ChEBI" id="CHEBI:15378"/>
        <dbReference type="ChEBI" id="CHEBI:33019"/>
        <dbReference type="ChEBI" id="CHEBI:37565"/>
        <dbReference type="ChEBI" id="CHEBI:58502"/>
        <dbReference type="ChEBI" id="CHEBI:60487"/>
        <dbReference type="EC" id="2.7.7.62"/>
    </reaction>
</comment>
<evidence type="ECO:0000256" key="7">
    <source>
        <dbReference type="ARBA" id="ARBA00007490"/>
    </source>
</evidence>